<keyword evidence="2" id="KW-1185">Reference proteome</keyword>
<proteinExistence type="predicted"/>
<sequence length="321" mass="35602">MSRSSLTEQLVDLRRAYTGENLSQAVPAVKSVLHALPDDRRERVVDALRGKADVRGLFLPDAPTDDQRALECVLLQTATDAASHLQLRPPASMLRPAHVVKAVEPADTLRLHLTEHALGPFLYELLPRYEDRWVAGVAGLRVVRHPRSVEVRLLDLDASVVLSGVDDAAWAVGMKYVRTLLKGRDLHGPFIEGPLTAVEEEHLAEHPRPTGLGSAVLRRYHLFTKAPWVRSLPRKDEWWLEWPESLGVTTVADRLLHPVFGVPHATEVPSATGGLGLGTGWYDLYLREVEGPDPAGEEALAAFEWPEGVTGWWEPPQESVR</sequence>
<accession>A0A495XH51</accession>
<evidence type="ECO:0000313" key="2">
    <source>
        <dbReference type="Proteomes" id="UP000272729"/>
    </source>
</evidence>
<comment type="caution">
    <text evidence="1">The sequence shown here is derived from an EMBL/GenBank/DDBJ whole genome shotgun (WGS) entry which is preliminary data.</text>
</comment>
<protein>
    <submittedName>
        <fullName evidence="1">Uncharacterized protein</fullName>
    </submittedName>
</protein>
<dbReference type="Proteomes" id="UP000272729">
    <property type="component" value="Unassembled WGS sequence"/>
</dbReference>
<dbReference type="OrthoDB" id="3660677at2"/>
<gene>
    <name evidence="1" type="ORF">DFJ66_6720</name>
</gene>
<reference evidence="1 2" key="1">
    <citation type="submission" date="2018-10" db="EMBL/GenBank/DDBJ databases">
        <title>Sequencing the genomes of 1000 actinobacteria strains.</title>
        <authorList>
            <person name="Klenk H.-P."/>
        </authorList>
    </citation>
    <scope>NUCLEOTIDE SEQUENCE [LARGE SCALE GENOMIC DNA]</scope>
    <source>
        <strain evidence="1 2">DSM 43911</strain>
    </source>
</reference>
<name>A0A495XH51_9PSEU</name>
<dbReference type="AlphaFoldDB" id="A0A495XH51"/>
<organism evidence="1 2">
    <name type="scientific">Saccharothrix variisporea</name>
    <dbReference type="NCBI Taxonomy" id="543527"/>
    <lineage>
        <taxon>Bacteria</taxon>
        <taxon>Bacillati</taxon>
        <taxon>Actinomycetota</taxon>
        <taxon>Actinomycetes</taxon>
        <taxon>Pseudonocardiales</taxon>
        <taxon>Pseudonocardiaceae</taxon>
        <taxon>Saccharothrix</taxon>
    </lineage>
</organism>
<evidence type="ECO:0000313" key="1">
    <source>
        <dbReference type="EMBL" id="RKT73387.1"/>
    </source>
</evidence>
<dbReference type="EMBL" id="RBXR01000001">
    <property type="protein sequence ID" value="RKT73387.1"/>
    <property type="molecule type" value="Genomic_DNA"/>
</dbReference>